<evidence type="ECO:0000256" key="1">
    <source>
        <dbReference type="ARBA" id="ARBA00022490"/>
    </source>
</evidence>
<keyword evidence="2 8" id="KW-0444">Lipid biosynthesis</keyword>
<dbReference type="InterPro" id="IPR011004">
    <property type="entry name" value="Trimer_LpxA-like_sf"/>
</dbReference>
<evidence type="ECO:0000256" key="8">
    <source>
        <dbReference type="HAMAP-Rule" id="MF_00387"/>
    </source>
</evidence>
<comment type="catalytic activity">
    <reaction evidence="8">
        <text>a (3R)-hydroxyacyl-[ACP] + UDP-N-acetyl-alpha-D-glucosamine = a UDP-3-O-[(3R)-3-hydroxyacyl]-N-acetyl-alpha-D-glucosamine + holo-[ACP]</text>
        <dbReference type="Rhea" id="RHEA:67812"/>
        <dbReference type="Rhea" id="RHEA-COMP:9685"/>
        <dbReference type="Rhea" id="RHEA-COMP:9945"/>
        <dbReference type="ChEBI" id="CHEBI:57705"/>
        <dbReference type="ChEBI" id="CHEBI:64479"/>
        <dbReference type="ChEBI" id="CHEBI:78827"/>
        <dbReference type="ChEBI" id="CHEBI:173225"/>
        <dbReference type="EC" id="2.3.1.129"/>
    </reaction>
</comment>
<dbReference type="EC" id="2.3.1.129" evidence="8"/>
<keyword evidence="7 8" id="KW-0012">Acyltransferase</keyword>
<dbReference type="UniPathway" id="UPA00359">
    <property type="reaction ID" value="UER00477"/>
</dbReference>
<keyword evidence="11" id="KW-1185">Reference proteome</keyword>
<keyword evidence="3 8" id="KW-0441">Lipid A biosynthesis</keyword>
<dbReference type="GO" id="GO:0008780">
    <property type="term" value="F:acyl-[acyl-carrier-protein]-UDP-N-acetylglucosamine O-acyltransferase activity"/>
    <property type="evidence" value="ECO:0007669"/>
    <property type="project" value="UniProtKB-UniRule"/>
</dbReference>
<comment type="pathway">
    <text evidence="8">Glycolipid biosynthesis; lipid IV(A) biosynthesis; lipid IV(A) from (3R)-3-hydroxytetradecanoyl-[acyl-carrier-protein] and UDP-N-acetyl-alpha-D-glucosamine: step 1/6.</text>
</comment>
<dbReference type="CDD" id="cd03351">
    <property type="entry name" value="LbH_UDP-GlcNAc_AT"/>
    <property type="match status" value="1"/>
</dbReference>
<keyword evidence="5 8" id="KW-0677">Repeat</keyword>
<accession>A0A1Y6BBP8</accession>
<dbReference type="EMBL" id="FWZT01000003">
    <property type="protein sequence ID" value="SME99580.1"/>
    <property type="molecule type" value="Genomic_DNA"/>
</dbReference>
<dbReference type="GO" id="GO:0005737">
    <property type="term" value="C:cytoplasm"/>
    <property type="evidence" value="ECO:0007669"/>
    <property type="project" value="UniProtKB-SubCell"/>
</dbReference>
<comment type="subcellular location">
    <subcellularLocation>
        <location evidence="8">Cytoplasm</location>
    </subcellularLocation>
</comment>
<evidence type="ECO:0000313" key="10">
    <source>
        <dbReference type="EMBL" id="SME99580.1"/>
    </source>
</evidence>
<dbReference type="InterPro" id="IPR001451">
    <property type="entry name" value="Hexapep"/>
</dbReference>
<comment type="similarity">
    <text evidence="8">Belongs to the transferase hexapeptide repeat family. LpxA subfamily.</text>
</comment>
<gene>
    <name evidence="8" type="primary">lpxA</name>
    <name evidence="10" type="ORF">SAMN06296036_1039</name>
</gene>
<dbReference type="NCBIfam" id="TIGR01852">
    <property type="entry name" value="lipid_A_lpxA"/>
    <property type="match status" value="1"/>
</dbReference>
<dbReference type="PANTHER" id="PTHR43480">
    <property type="entry name" value="ACYL-[ACYL-CARRIER-PROTEIN]--UDP-N-ACETYLGLUCOSAMINE O-ACYLTRANSFERASE"/>
    <property type="match status" value="1"/>
</dbReference>
<reference evidence="11" key="1">
    <citation type="submission" date="2017-04" db="EMBL/GenBank/DDBJ databases">
        <authorList>
            <person name="Varghese N."/>
            <person name="Submissions S."/>
        </authorList>
    </citation>
    <scope>NUCLEOTIDE SEQUENCE [LARGE SCALE GENOMIC DNA]</scope>
    <source>
        <strain evidence="11">RKEM611</strain>
    </source>
</reference>
<dbReference type="GO" id="GO:0009245">
    <property type="term" value="P:lipid A biosynthetic process"/>
    <property type="evidence" value="ECO:0007669"/>
    <property type="project" value="UniProtKB-UniRule"/>
</dbReference>
<dbReference type="HAMAP" id="MF_00387">
    <property type="entry name" value="LpxA"/>
    <property type="match status" value="1"/>
</dbReference>
<dbReference type="AlphaFoldDB" id="A0A1Y6BBP8"/>
<feature type="domain" description="UDP N-acetylglucosamine O-acyltransferase C-terminal" evidence="9">
    <location>
        <begin position="191"/>
        <end position="272"/>
    </location>
</feature>
<evidence type="ECO:0000256" key="4">
    <source>
        <dbReference type="ARBA" id="ARBA00022679"/>
    </source>
</evidence>
<organism evidence="10 11">
    <name type="scientific">Pseudobacteriovorax antillogorgiicola</name>
    <dbReference type="NCBI Taxonomy" id="1513793"/>
    <lineage>
        <taxon>Bacteria</taxon>
        <taxon>Pseudomonadati</taxon>
        <taxon>Bdellovibrionota</taxon>
        <taxon>Oligoflexia</taxon>
        <taxon>Oligoflexales</taxon>
        <taxon>Pseudobacteriovoracaceae</taxon>
        <taxon>Pseudobacteriovorax</taxon>
    </lineage>
</organism>
<dbReference type="SUPFAM" id="SSF51161">
    <property type="entry name" value="Trimeric LpxA-like enzymes"/>
    <property type="match status" value="1"/>
</dbReference>
<dbReference type="Pfam" id="PF13720">
    <property type="entry name" value="Acetyltransf_11"/>
    <property type="match status" value="1"/>
</dbReference>
<dbReference type="NCBIfam" id="NF003657">
    <property type="entry name" value="PRK05289.1"/>
    <property type="match status" value="1"/>
</dbReference>
<dbReference type="InterPro" id="IPR029098">
    <property type="entry name" value="Acetyltransf_C"/>
</dbReference>
<dbReference type="RefSeq" id="WP_132316361.1">
    <property type="nucleotide sequence ID" value="NZ_FWZT01000003.1"/>
</dbReference>
<evidence type="ECO:0000256" key="5">
    <source>
        <dbReference type="ARBA" id="ARBA00022737"/>
    </source>
</evidence>
<evidence type="ECO:0000259" key="9">
    <source>
        <dbReference type="Pfam" id="PF13720"/>
    </source>
</evidence>
<evidence type="ECO:0000256" key="2">
    <source>
        <dbReference type="ARBA" id="ARBA00022516"/>
    </source>
</evidence>
<keyword evidence="6 8" id="KW-0443">Lipid metabolism</keyword>
<dbReference type="Proteomes" id="UP000192907">
    <property type="component" value="Unassembled WGS sequence"/>
</dbReference>
<evidence type="ECO:0000313" key="11">
    <source>
        <dbReference type="Proteomes" id="UP000192907"/>
    </source>
</evidence>
<evidence type="ECO:0000256" key="6">
    <source>
        <dbReference type="ARBA" id="ARBA00023098"/>
    </source>
</evidence>
<keyword evidence="4 8" id="KW-0808">Transferase</keyword>
<evidence type="ECO:0000256" key="7">
    <source>
        <dbReference type="ARBA" id="ARBA00023315"/>
    </source>
</evidence>
<comment type="function">
    <text evidence="8">Involved in the biosynthesis of lipid A, a phosphorylated glycolipid that anchors the lipopolysaccharide to the outer membrane of the cell.</text>
</comment>
<protein>
    <recommendedName>
        <fullName evidence="8">Acyl-[acyl-carrier-protein]--UDP-N-acetylglucosamine O-acyltransferase</fullName>
        <shortName evidence="8">UDP-N-acetylglucosamine acyltransferase</shortName>
        <ecNumber evidence="8">2.3.1.129</ecNumber>
    </recommendedName>
</protein>
<proteinExistence type="inferred from homology"/>
<sequence length="273" mass="29335">MFDYSSFEPQTSRVGDTQIHPSAIVAKEAQLDRGVVIGPNAIVGPRVSLGKNVQIGAGAIISGTTTVGEASRIFPFATVGSDPQDLKYEGEETIVKIGKNNNIREYVNISCGTVGGGGETTMGDNNLIMVYSHVAHDCHIGSNCVFANGVQLAGHVVIGNQVVFGGMSGAHQFCRFGDRAMIAAGAIVVQDVPPYCMVQGDRARISGLNVVGLRRSGMPRERISLVKNMFKILYNDNLTLEDAIEKIVQDVEDAEERSVFLDFLRSSERGVCR</sequence>
<dbReference type="GO" id="GO:0016020">
    <property type="term" value="C:membrane"/>
    <property type="evidence" value="ECO:0007669"/>
    <property type="project" value="GOC"/>
</dbReference>
<dbReference type="STRING" id="1513793.SAMN06296036_1039"/>
<comment type="subunit">
    <text evidence="8">Homotrimer.</text>
</comment>
<dbReference type="Gene3D" id="1.20.1180.10">
    <property type="entry name" value="Udp N-acetylglucosamine O-acyltransferase, C-terminal domain"/>
    <property type="match status" value="1"/>
</dbReference>
<dbReference type="InterPro" id="IPR037157">
    <property type="entry name" value="Acetyltransf_C_sf"/>
</dbReference>
<dbReference type="OrthoDB" id="5289768at2"/>
<evidence type="ECO:0000256" key="3">
    <source>
        <dbReference type="ARBA" id="ARBA00022556"/>
    </source>
</evidence>
<dbReference type="PROSITE" id="PS00101">
    <property type="entry name" value="HEXAPEP_TRANSFERASES"/>
    <property type="match status" value="1"/>
</dbReference>
<dbReference type="PANTHER" id="PTHR43480:SF1">
    <property type="entry name" value="ACYL-[ACYL-CARRIER-PROTEIN]--UDP-N-ACETYLGLUCOSAMINE O-ACYLTRANSFERASE, MITOCHONDRIAL-RELATED"/>
    <property type="match status" value="1"/>
</dbReference>
<dbReference type="InterPro" id="IPR010137">
    <property type="entry name" value="Lipid_A_LpxA"/>
</dbReference>
<keyword evidence="1 8" id="KW-0963">Cytoplasm</keyword>
<dbReference type="PIRSF" id="PIRSF000456">
    <property type="entry name" value="UDP-GlcNAc_acltr"/>
    <property type="match status" value="1"/>
</dbReference>
<dbReference type="InterPro" id="IPR018357">
    <property type="entry name" value="Hexapep_transf_CS"/>
</dbReference>
<dbReference type="Gene3D" id="2.160.10.10">
    <property type="entry name" value="Hexapeptide repeat proteins"/>
    <property type="match status" value="1"/>
</dbReference>
<dbReference type="Pfam" id="PF00132">
    <property type="entry name" value="Hexapep"/>
    <property type="match status" value="1"/>
</dbReference>
<name>A0A1Y6BBP8_9BACT</name>